<accession>A0A2A3TZ74</accession>
<dbReference type="PIRSF" id="PIRSF018505">
    <property type="entry name" value="Prpndl_dhdrts_sm"/>
    <property type="match status" value="1"/>
</dbReference>
<dbReference type="InterPro" id="IPR036091">
    <property type="entry name" value="Prodiol/glycerol_DeHase__sf_su"/>
</dbReference>
<dbReference type="RefSeq" id="WP_096110215.1">
    <property type="nucleotide sequence ID" value="NZ_NVYO01000001.1"/>
</dbReference>
<dbReference type="NCBIfam" id="NF011972">
    <property type="entry name" value="PRK15443.1-3"/>
    <property type="match status" value="1"/>
</dbReference>
<dbReference type="Proteomes" id="UP000217918">
    <property type="component" value="Unassembled WGS sequence"/>
</dbReference>
<dbReference type="Pfam" id="PF02287">
    <property type="entry name" value="Dehydratase_SU"/>
    <property type="match status" value="1"/>
</dbReference>
<proteinExistence type="predicted"/>
<evidence type="ECO:0000313" key="2">
    <source>
        <dbReference type="Proteomes" id="UP000217918"/>
    </source>
</evidence>
<sequence length="175" mass="19420">MSEIDDLVAKIVQQIGGTEAADQTTATPTSTATQTQHAELSKQDYPLYSKHPELVHSPSGKALNDITLDNVLNDDIKANDLRITPDTLRMQGEVANDAGRDAVQRNFQRASELTSIPDDRLLEMYNALRPYRSTKAELLAISAELKDKYHAPVNAGWFAEAADYYESRKKLKGDN</sequence>
<dbReference type="EMBL" id="NVYO01000001">
    <property type="protein sequence ID" value="PBQ24215.1"/>
    <property type="molecule type" value="Genomic_DNA"/>
</dbReference>
<organism evidence="1 2">
    <name type="scientific">Levilactobacillus brevis</name>
    <name type="common">Lactobacillus brevis</name>
    <dbReference type="NCBI Taxonomy" id="1580"/>
    <lineage>
        <taxon>Bacteria</taxon>
        <taxon>Bacillati</taxon>
        <taxon>Bacillota</taxon>
        <taxon>Bacilli</taxon>
        <taxon>Lactobacillales</taxon>
        <taxon>Lactobacillaceae</taxon>
        <taxon>Levilactobacillus</taxon>
    </lineage>
</organism>
<protein>
    <submittedName>
        <fullName evidence="1">Propanediol dehydratase</fullName>
    </submittedName>
</protein>
<name>A0A2A3TZ74_LEVBR</name>
<reference evidence="1 2" key="1">
    <citation type="submission" date="2017-09" db="EMBL/GenBank/DDBJ databases">
        <title>Genome sequence of Lactobacillus brevis D7.</title>
        <authorList>
            <person name="Kwon M.-S."/>
            <person name="Lim S.K."/>
            <person name="Choi H.-J."/>
        </authorList>
    </citation>
    <scope>NUCLEOTIDE SEQUENCE [LARGE SCALE GENOMIC DNA]</scope>
    <source>
        <strain evidence="1 2">D7</strain>
    </source>
</reference>
<gene>
    <name evidence="1" type="ORF">CNR29_09400</name>
</gene>
<dbReference type="AlphaFoldDB" id="A0A2A3TZ74"/>
<dbReference type="Gene3D" id="1.10.1510.20">
    <property type="entry name" value="Propanediol/glycerol dehydratase, small subunit"/>
    <property type="match status" value="1"/>
</dbReference>
<dbReference type="SUPFAM" id="SSF47148">
    <property type="entry name" value="Diol dehydratase, gamma subunit"/>
    <property type="match status" value="1"/>
</dbReference>
<evidence type="ECO:0000313" key="1">
    <source>
        <dbReference type="EMBL" id="PBQ24215.1"/>
    </source>
</evidence>
<dbReference type="InterPro" id="IPR003207">
    <property type="entry name" value="Ppandiol/glycerol_DeHydtase_su"/>
</dbReference>
<comment type="caution">
    <text evidence="1">The sequence shown here is derived from an EMBL/GenBank/DDBJ whole genome shotgun (WGS) entry which is preliminary data.</text>
</comment>